<dbReference type="RefSeq" id="WP_010856326.1">
    <property type="nucleotide sequence ID" value="NZ_AQHR01000109.1"/>
</dbReference>
<comment type="caution">
    <text evidence="2">The sequence shown here is derived from an EMBL/GenBank/DDBJ whole genome shotgun (WGS) entry which is preliminary data.</text>
</comment>
<dbReference type="OrthoDB" id="9810477at2"/>
<feature type="domain" description="M23ase beta-sheet core" evidence="1">
    <location>
        <begin position="55"/>
        <end position="175"/>
    </location>
</feature>
<reference evidence="2 3" key="1">
    <citation type="submission" date="2013-02" db="EMBL/GenBank/DDBJ databases">
        <title>A novel strain isolated from Lonar lake, Maharashtra, India.</title>
        <authorList>
            <person name="Singh A."/>
        </authorList>
    </citation>
    <scope>NUCLEOTIDE SEQUENCE [LARGE SCALE GENOMIC DNA]</scope>
    <source>
        <strain evidence="2 3">AK24</strain>
    </source>
</reference>
<dbReference type="PANTHER" id="PTHR21666:SF270">
    <property type="entry name" value="MUREIN HYDROLASE ACTIVATOR ENVC"/>
    <property type="match status" value="1"/>
</dbReference>
<keyword evidence="3" id="KW-1185">Reference proteome</keyword>
<dbReference type="CDD" id="cd12797">
    <property type="entry name" value="M23_peptidase"/>
    <property type="match status" value="1"/>
</dbReference>
<dbReference type="PANTHER" id="PTHR21666">
    <property type="entry name" value="PEPTIDASE-RELATED"/>
    <property type="match status" value="1"/>
</dbReference>
<evidence type="ECO:0000259" key="1">
    <source>
        <dbReference type="Pfam" id="PF01551"/>
    </source>
</evidence>
<dbReference type="InterPro" id="IPR011055">
    <property type="entry name" value="Dup_hybrid_motif"/>
</dbReference>
<dbReference type="Pfam" id="PF01551">
    <property type="entry name" value="Peptidase_M23"/>
    <property type="match status" value="1"/>
</dbReference>
<dbReference type="InterPro" id="IPR016047">
    <property type="entry name" value="M23ase_b-sheet_dom"/>
</dbReference>
<dbReference type="Proteomes" id="UP000013909">
    <property type="component" value="Unassembled WGS sequence"/>
</dbReference>
<protein>
    <submittedName>
        <fullName evidence="2">Peptidase M23B</fullName>
    </submittedName>
</protein>
<dbReference type="AlphaFoldDB" id="R7ZMH4"/>
<sequence length="625" mass="71255">MLKLSKKVLWVLLLGLLTQLSLLAQVNPGYFLFPIKPGERNFLAGTMGEIRPNHFHSGVDIKTDGREGLPVYAAADGYVHRMKISSFGYGNVLYIKHPSGNYTVYAHLREFAAPIGDYMRTKMYASKKNELEYSPSPEELPVKKGEIIAYSGNTGSSMGPHLHFEIRDSLDRALDPLHFGFSEIIDRTPPFAQRVAVTPLDMESRVQGIYARREYPLVYAGEAYHVITPIPVSGKVGVEVLAYDQLDDMYNRNGFPTYEIFEGDTRIFRSTVNPIDFSIGRYILSHTYRNRFTRLYKLPNNRFDFYEPDTAWAGALRLAPEEERTLRVQLRDTYDNVRSLHLTLTGEIASERLSGVNTTSGNTSMAYEGHVLLLHDTGSGEGDLATFFVNGYQMEMPYAYKGSNRRTYLWDMRFGLPDSVRLCSHTMYPQVNALIIKGQETLYADAHAEILFEKNSLLDNLYLRVNPLRDDTIPGIVVNDPTEYLREPIRIAFEAGSFSGDRARTHVYLRHENGFRSFQGGTWDGSRIRFNTRSLGTFVLATDSVPPRIQPMRVNSSELRFSIRDDLSGIRDFEAYVDGEWILMRYEHKQSMIWSEKAVGRPLRGEVLLKVRDMANNEAIYRGKI</sequence>
<gene>
    <name evidence="2" type="ORF">ADIS_4213</name>
</gene>
<dbReference type="SUPFAM" id="SSF51261">
    <property type="entry name" value="Duplicated hybrid motif"/>
    <property type="match status" value="1"/>
</dbReference>
<accession>R7ZMH4</accession>
<name>R7ZMH4_9BACT</name>
<proteinExistence type="predicted"/>
<dbReference type="PATRIC" id="fig|1288963.3.peg.4199"/>
<dbReference type="Gene3D" id="2.70.70.10">
    <property type="entry name" value="Glucose Permease (Domain IIA)"/>
    <property type="match status" value="1"/>
</dbReference>
<organism evidence="2 3">
    <name type="scientific">Lunatimonas lonarensis</name>
    <dbReference type="NCBI Taxonomy" id="1232681"/>
    <lineage>
        <taxon>Bacteria</taxon>
        <taxon>Pseudomonadati</taxon>
        <taxon>Bacteroidota</taxon>
        <taxon>Cytophagia</taxon>
        <taxon>Cytophagales</taxon>
        <taxon>Cyclobacteriaceae</taxon>
    </lineage>
</organism>
<dbReference type="InterPro" id="IPR050570">
    <property type="entry name" value="Cell_wall_metabolism_enzyme"/>
</dbReference>
<evidence type="ECO:0000313" key="2">
    <source>
        <dbReference type="EMBL" id="EON75300.1"/>
    </source>
</evidence>
<dbReference type="STRING" id="1232681.ADIS_4213"/>
<dbReference type="EMBL" id="AQHR01000109">
    <property type="protein sequence ID" value="EON75300.1"/>
    <property type="molecule type" value="Genomic_DNA"/>
</dbReference>
<dbReference type="GO" id="GO:0004222">
    <property type="term" value="F:metalloendopeptidase activity"/>
    <property type="evidence" value="ECO:0007669"/>
    <property type="project" value="TreeGrafter"/>
</dbReference>
<evidence type="ECO:0000313" key="3">
    <source>
        <dbReference type="Proteomes" id="UP000013909"/>
    </source>
</evidence>